<dbReference type="Pfam" id="PF13439">
    <property type="entry name" value="Glyco_transf_4"/>
    <property type="match status" value="1"/>
</dbReference>
<dbReference type="SUPFAM" id="SSF53756">
    <property type="entry name" value="UDP-Glycosyltransferase/glycogen phosphorylase"/>
    <property type="match status" value="1"/>
</dbReference>
<dbReference type="CAZy" id="GT4">
    <property type="family name" value="Glycosyltransferase Family 4"/>
</dbReference>
<dbReference type="KEGG" id="cni:Calni_1262"/>
<evidence type="ECO:0000259" key="1">
    <source>
        <dbReference type="Pfam" id="PF00534"/>
    </source>
</evidence>
<sequence length="351" mass="39961">MKVAFVLHSHKLGGAEKHLLTLAQLLKKENHEVVFLGPKDSWLSEQLNIVGVEQHHIPMHGFYDIFSFVRIIKVLKRFKPEIIHGHLTRGAFYAGLASRYLKIPSVATAHSTNTWKHFQYVDKIICVSNAVKNFLLQKGYDKNKLRVIYNGVIEPLVTVEDRLRLRKELCIDKDEVLFGMISRIIHEKGHDIALEAFDEIGRRGKLIFVGDFNTEFGQVVKDKISKMGLSENVFIVGQQDNVYPYLAMIDIFLAPSRREAMPLAILEALGAGLPVVGANTGGIPEAVEHGVNGFVFQSDNAKEMARYMKQLYDDHHLREQMGMNAKKSFNDRFSADIMYKSILKLYHELKN</sequence>
<protein>
    <submittedName>
        <fullName evidence="3">Glycosyl transferase group 1</fullName>
    </submittedName>
</protein>
<dbReference type="GO" id="GO:0016757">
    <property type="term" value="F:glycosyltransferase activity"/>
    <property type="evidence" value="ECO:0007669"/>
    <property type="project" value="InterPro"/>
</dbReference>
<dbReference type="RefSeq" id="WP_013451382.1">
    <property type="nucleotide sequence ID" value="NC_014758.1"/>
</dbReference>
<gene>
    <name evidence="3" type="ordered locus">Calni_1262</name>
</gene>
<reference key="1">
    <citation type="submission" date="2010-11" db="EMBL/GenBank/DDBJ databases">
        <title>The complete genome of chromosome of Calditerrivibrio nitroreducens DSM 19672.</title>
        <authorList>
            <consortium name="US DOE Joint Genome Institute (JGI-PGF)"/>
            <person name="Lucas S."/>
            <person name="Copeland A."/>
            <person name="Lapidus A."/>
            <person name="Bruce D."/>
            <person name="Goodwin L."/>
            <person name="Pitluck S."/>
            <person name="Kyrpides N."/>
            <person name="Mavromatis K."/>
            <person name="Ivanova N."/>
            <person name="Mikhailova N."/>
            <person name="Zeytun A."/>
            <person name="Brettin T."/>
            <person name="Detter J.C."/>
            <person name="Tapia R."/>
            <person name="Han C."/>
            <person name="Land M."/>
            <person name="Hauser L."/>
            <person name="Markowitz V."/>
            <person name="Cheng J.-F."/>
            <person name="Hugenholtz P."/>
            <person name="Woyke T."/>
            <person name="Wu D."/>
            <person name="Spring S."/>
            <person name="Schroeder M."/>
            <person name="Brambilla E."/>
            <person name="Klenk H.-P."/>
            <person name="Eisen J.A."/>
        </authorList>
    </citation>
    <scope>NUCLEOTIDE SEQUENCE [LARGE SCALE GENOMIC DNA]</scope>
    <source>
        <strain>DSM 19672</strain>
    </source>
</reference>
<evidence type="ECO:0000313" key="3">
    <source>
        <dbReference type="EMBL" id="ADR19170.1"/>
    </source>
</evidence>
<feature type="domain" description="Glycosyl transferase family 1" evidence="1">
    <location>
        <begin position="163"/>
        <end position="327"/>
    </location>
</feature>
<dbReference type="AlphaFoldDB" id="E4TJA3"/>
<dbReference type="PANTHER" id="PTHR12526:SF630">
    <property type="entry name" value="GLYCOSYLTRANSFERASE"/>
    <property type="match status" value="1"/>
</dbReference>
<dbReference type="eggNOG" id="COG0297">
    <property type="taxonomic scope" value="Bacteria"/>
</dbReference>
<dbReference type="PANTHER" id="PTHR12526">
    <property type="entry name" value="GLYCOSYLTRANSFERASE"/>
    <property type="match status" value="1"/>
</dbReference>
<feature type="domain" description="Glycosyltransferase subfamily 4-like N-terminal" evidence="2">
    <location>
        <begin position="13"/>
        <end position="152"/>
    </location>
</feature>
<dbReference type="InterPro" id="IPR028098">
    <property type="entry name" value="Glyco_trans_4-like_N"/>
</dbReference>
<dbReference type="Gene3D" id="3.40.50.2000">
    <property type="entry name" value="Glycogen Phosphorylase B"/>
    <property type="match status" value="2"/>
</dbReference>
<dbReference type="CDD" id="cd03801">
    <property type="entry name" value="GT4_PimA-like"/>
    <property type="match status" value="1"/>
</dbReference>
<reference evidence="3 4" key="2">
    <citation type="journal article" date="2011" name="Stand. Genomic Sci.">
        <title>Complete genome sequence of Calditerrivibrio nitroreducens type strain (Yu37-1).</title>
        <authorList>
            <person name="Pitluck S."/>
            <person name="Sikorski J."/>
            <person name="Zeytun A."/>
            <person name="Lapidus A."/>
            <person name="Nolan M."/>
            <person name="Lucas S."/>
            <person name="Hammon N."/>
            <person name="Deshpande S."/>
            <person name="Cheng J.F."/>
            <person name="Tapia R."/>
            <person name="Han C."/>
            <person name="Goodwin L."/>
            <person name="Liolios K."/>
            <person name="Pagani I."/>
            <person name="Ivanova N."/>
            <person name="Mavromatis K."/>
            <person name="Pati A."/>
            <person name="Chen A."/>
            <person name="Palaniappan K."/>
            <person name="Hauser L."/>
            <person name="Chang Y.J."/>
            <person name="Jeffries C.D."/>
            <person name="Detter J.C."/>
            <person name="Brambilla E."/>
            <person name="Djao O.D."/>
            <person name="Rohde M."/>
            <person name="Spring S."/>
            <person name="Goker M."/>
            <person name="Woyke T."/>
            <person name="Bristow J."/>
            <person name="Eisen J.A."/>
            <person name="Markowitz V."/>
            <person name="Hugenholtz P."/>
            <person name="Kyrpides N.C."/>
            <person name="Klenk H.P."/>
            <person name="Land M."/>
        </authorList>
    </citation>
    <scope>NUCLEOTIDE SEQUENCE [LARGE SCALE GENOMIC DNA]</scope>
    <source>
        <strain evidence="4">DSM 19672 / NBRC 101217 / Yu37-1</strain>
    </source>
</reference>
<evidence type="ECO:0000313" key="4">
    <source>
        <dbReference type="Proteomes" id="UP000007039"/>
    </source>
</evidence>
<dbReference type="OrthoDB" id="9775208at2"/>
<dbReference type="Pfam" id="PF00534">
    <property type="entry name" value="Glycos_transf_1"/>
    <property type="match status" value="1"/>
</dbReference>
<dbReference type="InterPro" id="IPR001296">
    <property type="entry name" value="Glyco_trans_1"/>
</dbReference>
<dbReference type="HOGENOM" id="CLU_009583_0_3_0"/>
<keyword evidence="3" id="KW-0808">Transferase</keyword>
<evidence type="ECO:0000259" key="2">
    <source>
        <dbReference type="Pfam" id="PF13439"/>
    </source>
</evidence>
<dbReference type="STRING" id="768670.Calni_1262"/>
<name>E4TJA3_CALNY</name>
<accession>E4TJA3</accession>
<keyword evidence="4" id="KW-1185">Reference proteome</keyword>
<dbReference type="Proteomes" id="UP000007039">
    <property type="component" value="Chromosome"/>
</dbReference>
<proteinExistence type="predicted"/>
<dbReference type="EMBL" id="CP002347">
    <property type="protein sequence ID" value="ADR19170.1"/>
    <property type="molecule type" value="Genomic_DNA"/>
</dbReference>
<organism evidence="3 4">
    <name type="scientific">Calditerrivibrio nitroreducens (strain DSM 19672 / NBRC 101217 / Yu37-1)</name>
    <dbReference type="NCBI Taxonomy" id="768670"/>
    <lineage>
        <taxon>Bacteria</taxon>
        <taxon>Pseudomonadati</taxon>
        <taxon>Deferribacterota</taxon>
        <taxon>Deferribacteres</taxon>
        <taxon>Deferribacterales</taxon>
        <taxon>Calditerrivibrionaceae</taxon>
    </lineage>
</organism>